<dbReference type="EMBL" id="JADGMS010000003">
    <property type="protein sequence ID" value="KAF9686345.1"/>
    <property type="molecule type" value="Genomic_DNA"/>
</dbReference>
<dbReference type="Proteomes" id="UP000657918">
    <property type="component" value="Unassembled WGS sequence"/>
</dbReference>
<keyword evidence="2" id="KW-1185">Reference proteome</keyword>
<protein>
    <submittedName>
        <fullName evidence="1">Uncharacterized protein</fullName>
    </submittedName>
</protein>
<comment type="caution">
    <text evidence="1">The sequence shown here is derived from an EMBL/GenBank/DDBJ whole genome shotgun (WGS) entry which is preliminary data.</text>
</comment>
<sequence length="170" mass="19921">MSQVNQMSKHLGQKPCSHLCFQPRRMLIVDRFKNRELAPSAVLLKSLYYVSAEKFGNLLQVKRSIRFQVLVLQEQHLVWSLQAFLPVPQHMVPEGTEPYNPFAIHFEDINNPATGLLDGVLKCSKWNVGGKKFRIREFREVRNLLFCIKLVLKERYKIVRIRDKQRMGIT</sequence>
<gene>
    <name evidence="1" type="ORF">SADUNF_Sadunf03G0149100</name>
</gene>
<organism evidence="1 2">
    <name type="scientific">Salix dunnii</name>
    <dbReference type="NCBI Taxonomy" id="1413687"/>
    <lineage>
        <taxon>Eukaryota</taxon>
        <taxon>Viridiplantae</taxon>
        <taxon>Streptophyta</taxon>
        <taxon>Embryophyta</taxon>
        <taxon>Tracheophyta</taxon>
        <taxon>Spermatophyta</taxon>
        <taxon>Magnoliopsida</taxon>
        <taxon>eudicotyledons</taxon>
        <taxon>Gunneridae</taxon>
        <taxon>Pentapetalae</taxon>
        <taxon>rosids</taxon>
        <taxon>fabids</taxon>
        <taxon>Malpighiales</taxon>
        <taxon>Salicaceae</taxon>
        <taxon>Saliceae</taxon>
        <taxon>Salix</taxon>
    </lineage>
</organism>
<evidence type="ECO:0000313" key="1">
    <source>
        <dbReference type="EMBL" id="KAF9686345.1"/>
    </source>
</evidence>
<name>A0A835N4X7_9ROSI</name>
<evidence type="ECO:0000313" key="2">
    <source>
        <dbReference type="Proteomes" id="UP000657918"/>
    </source>
</evidence>
<dbReference type="AlphaFoldDB" id="A0A835N4X7"/>
<reference evidence="1 2" key="1">
    <citation type="submission" date="2020-10" db="EMBL/GenBank/DDBJ databases">
        <title>Plant Genome Project.</title>
        <authorList>
            <person name="Zhang R.-G."/>
        </authorList>
    </citation>
    <scope>NUCLEOTIDE SEQUENCE [LARGE SCALE GENOMIC DNA]</scope>
    <source>
        <strain evidence="1">FAFU-HL-1</strain>
        <tissue evidence="1">Leaf</tissue>
    </source>
</reference>
<accession>A0A835N4X7</accession>
<proteinExistence type="predicted"/>